<feature type="transmembrane region" description="Helical" evidence="5">
    <location>
        <begin position="516"/>
        <end position="536"/>
    </location>
</feature>
<feature type="transmembrane region" description="Helical" evidence="5">
    <location>
        <begin position="607"/>
        <end position="627"/>
    </location>
</feature>
<keyword evidence="3 5" id="KW-1133">Transmembrane helix</keyword>
<dbReference type="PANTHER" id="PTHR22950">
    <property type="entry name" value="AMINO ACID TRANSPORTER"/>
    <property type="match status" value="1"/>
</dbReference>
<evidence type="ECO:0000313" key="7">
    <source>
        <dbReference type="EMBL" id="KAG8182832.1"/>
    </source>
</evidence>
<sequence>MCNYQKYPKCYILSLRRKDNDYCTAAPETVKCMKEDAAKCQSEDPSVIADMETVMHDVCERGTQPNREYMKHKSCIFNYAMKHVKPCDAEFFGVLDNIKSTGDEVKDTLKLLNATCRYMDEMHECTSGAIGKRCGEEAKDFYNKLHSDEYEFMQQACSDNSNLTQIAMPFYESSDALPNHLQWTLSRDVFQKVISGATWLSKSTQVTNTGKIGEHQPLVKNTINRNYSCNEIYGKGRPGSSLYQGHSVSARRALFPNMPSTLSPQDHVTISDVCRSATPLLPPVTEDEEGVSWITAAFLLINAALGIGILNFPAAYDLAGGIFSATVTQLLMVILIICTMLILAHCSDVNQDVTYHDVLLSMCGRKAQKLAAVSITCTCYGVCVAIFIIIGDQMDRLFLAISGPTFCHLWYLERHFTIPLASVLLILPICYFRRVDFLRYAGSLGIFAMLYPVFLTVYGYFKLDMKDVHIKHEPDSISQLLVVVPVLCLAYQCQEVVVPVYACMRHRTLANFAKSSCLAMAFLIAIYSVIGCFGYLTFGSLVSPNIMKMYDAEDPVVMVGIGALIVKMVVTYPVLALCGRGAVDGLYAEVFKLSAIDFLKGEKTRRIVIATVWFTSSLLIGVFTSSIGSVIHALGAVSSVNVFIYPGICLMRVTMQTDPEMKRKKSYLLVIFSVLLAGLGAFFSGLILIDTFRNGLSSKGAEKLCS</sequence>
<proteinExistence type="predicted"/>
<feature type="transmembrane region" description="Helical" evidence="5">
    <location>
        <begin position="633"/>
        <end position="655"/>
    </location>
</feature>
<comment type="subcellular location">
    <subcellularLocation>
        <location evidence="1">Membrane</location>
        <topology evidence="1">Multi-pass membrane protein</topology>
    </subcellularLocation>
</comment>
<feature type="transmembrane region" description="Helical" evidence="5">
    <location>
        <begin position="318"/>
        <end position="343"/>
    </location>
</feature>
<keyword evidence="2 5" id="KW-0812">Transmembrane</keyword>
<feature type="transmembrane region" description="Helical" evidence="5">
    <location>
        <begin position="481"/>
        <end position="504"/>
    </location>
</feature>
<evidence type="ECO:0000313" key="8">
    <source>
        <dbReference type="Proteomes" id="UP000827092"/>
    </source>
</evidence>
<feature type="transmembrane region" description="Helical" evidence="5">
    <location>
        <begin position="411"/>
        <end position="432"/>
    </location>
</feature>
<keyword evidence="4 5" id="KW-0472">Membrane</keyword>
<evidence type="ECO:0000259" key="6">
    <source>
        <dbReference type="Pfam" id="PF01490"/>
    </source>
</evidence>
<feature type="transmembrane region" description="Helical" evidence="5">
    <location>
        <begin position="667"/>
        <end position="689"/>
    </location>
</feature>
<protein>
    <recommendedName>
        <fullName evidence="6">Amino acid transporter transmembrane domain-containing protein</fullName>
    </recommendedName>
</protein>
<evidence type="ECO:0000256" key="5">
    <source>
        <dbReference type="SAM" id="Phobius"/>
    </source>
</evidence>
<evidence type="ECO:0000256" key="3">
    <source>
        <dbReference type="ARBA" id="ARBA00022989"/>
    </source>
</evidence>
<feature type="transmembrane region" description="Helical" evidence="5">
    <location>
        <begin position="556"/>
        <end position="578"/>
    </location>
</feature>
<dbReference type="EMBL" id="JAFNEN010000445">
    <property type="protein sequence ID" value="KAG8182832.1"/>
    <property type="molecule type" value="Genomic_DNA"/>
</dbReference>
<name>A0AAV6UEB9_9ARAC</name>
<dbReference type="AlphaFoldDB" id="A0AAV6UEB9"/>
<feature type="domain" description="Amino acid transporter transmembrane" evidence="6">
    <location>
        <begin position="291"/>
        <end position="680"/>
    </location>
</feature>
<gene>
    <name evidence="7" type="ORF">JTE90_000439</name>
</gene>
<dbReference type="PANTHER" id="PTHR22950:SF652">
    <property type="entry name" value="TRANSMEMBRANE AMINO ACID TRANSPORTER FAMILY PROTEIN"/>
    <property type="match status" value="1"/>
</dbReference>
<feature type="transmembrane region" description="Helical" evidence="5">
    <location>
        <begin position="444"/>
        <end position="461"/>
    </location>
</feature>
<dbReference type="Proteomes" id="UP000827092">
    <property type="component" value="Unassembled WGS sequence"/>
</dbReference>
<dbReference type="InterPro" id="IPR013057">
    <property type="entry name" value="AA_transpt_TM"/>
</dbReference>
<evidence type="ECO:0000256" key="1">
    <source>
        <dbReference type="ARBA" id="ARBA00004141"/>
    </source>
</evidence>
<evidence type="ECO:0000256" key="4">
    <source>
        <dbReference type="ARBA" id="ARBA00023136"/>
    </source>
</evidence>
<reference evidence="7 8" key="1">
    <citation type="journal article" date="2022" name="Nat. Ecol. Evol.">
        <title>A masculinizing supergene underlies an exaggerated male reproductive morph in a spider.</title>
        <authorList>
            <person name="Hendrickx F."/>
            <person name="De Corte Z."/>
            <person name="Sonet G."/>
            <person name="Van Belleghem S.M."/>
            <person name="Kostlbacher S."/>
            <person name="Vangestel C."/>
        </authorList>
    </citation>
    <scope>NUCLEOTIDE SEQUENCE [LARGE SCALE GENOMIC DNA]</scope>
    <source>
        <strain evidence="7">W744_W776</strain>
    </source>
</reference>
<organism evidence="7 8">
    <name type="scientific">Oedothorax gibbosus</name>
    <dbReference type="NCBI Taxonomy" id="931172"/>
    <lineage>
        <taxon>Eukaryota</taxon>
        <taxon>Metazoa</taxon>
        <taxon>Ecdysozoa</taxon>
        <taxon>Arthropoda</taxon>
        <taxon>Chelicerata</taxon>
        <taxon>Arachnida</taxon>
        <taxon>Araneae</taxon>
        <taxon>Araneomorphae</taxon>
        <taxon>Entelegynae</taxon>
        <taxon>Araneoidea</taxon>
        <taxon>Linyphiidae</taxon>
        <taxon>Erigoninae</taxon>
        <taxon>Oedothorax</taxon>
    </lineage>
</organism>
<accession>A0AAV6UEB9</accession>
<dbReference type="GO" id="GO:0015179">
    <property type="term" value="F:L-amino acid transmembrane transporter activity"/>
    <property type="evidence" value="ECO:0007669"/>
    <property type="project" value="TreeGrafter"/>
</dbReference>
<dbReference type="Pfam" id="PF01490">
    <property type="entry name" value="Aa_trans"/>
    <property type="match status" value="1"/>
</dbReference>
<feature type="transmembrane region" description="Helical" evidence="5">
    <location>
        <begin position="291"/>
        <end position="312"/>
    </location>
</feature>
<keyword evidence="8" id="KW-1185">Reference proteome</keyword>
<dbReference type="GO" id="GO:0016020">
    <property type="term" value="C:membrane"/>
    <property type="evidence" value="ECO:0007669"/>
    <property type="project" value="UniProtKB-SubCell"/>
</dbReference>
<evidence type="ECO:0000256" key="2">
    <source>
        <dbReference type="ARBA" id="ARBA00022692"/>
    </source>
</evidence>
<feature type="transmembrane region" description="Helical" evidence="5">
    <location>
        <begin position="370"/>
        <end position="391"/>
    </location>
</feature>
<comment type="caution">
    <text evidence="7">The sequence shown here is derived from an EMBL/GenBank/DDBJ whole genome shotgun (WGS) entry which is preliminary data.</text>
</comment>